<reference evidence="3 4" key="1">
    <citation type="submission" date="2014-03" db="EMBL/GenBank/DDBJ databases">
        <title>complete genome sequence of Flavobacteriaceae bacterium JBKA-6.</title>
        <authorList>
            <person name="Takano T."/>
            <person name="Nakamura Y."/>
            <person name="Takuma S."/>
            <person name="Yasuike M."/>
            <person name="Matsuyama T."/>
            <person name="Sakai T."/>
            <person name="Fujiwara A."/>
            <person name="Kimoto K."/>
            <person name="Fukuda Y."/>
            <person name="Kondo H."/>
            <person name="Hirono I."/>
            <person name="Nakayasu C."/>
        </authorList>
    </citation>
    <scope>NUCLEOTIDE SEQUENCE [LARGE SCALE GENOMIC DNA]</scope>
    <source>
        <strain evidence="3 4">JBKA-6</strain>
    </source>
</reference>
<feature type="compositionally biased region" description="Basic and acidic residues" evidence="1">
    <location>
        <begin position="748"/>
        <end position="763"/>
    </location>
</feature>
<dbReference type="KEGG" id="ise:JBKA6_1282"/>
<dbReference type="Proteomes" id="UP000243197">
    <property type="component" value="Chromosome"/>
</dbReference>
<dbReference type="InterPro" id="IPR050218">
    <property type="entry name" value="LptD"/>
</dbReference>
<evidence type="ECO:0000313" key="3">
    <source>
        <dbReference type="EMBL" id="BAV95295.1"/>
    </source>
</evidence>
<dbReference type="EMBL" id="AP014564">
    <property type="protein sequence ID" value="BAV95295.1"/>
    <property type="molecule type" value="Genomic_DNA"/>
</dbReference>
<feature type="domain" description="LPS-assembly protein LptD central" evidence="2">
    <location>
        <begin position="219"/>
        <end position="705"/>
    </location>
</feature>
<dbReference type="PANTHER" id="PTHR30189">
    <property type="entry name" value="LPS-ASSEMBLY PROTEIN"/>
    <property type="match status" value="1"/>
</dbReference>
<dbReference type="AlphaFoldDB" id="A0A1J1DZF5"/>
<sequence length="906" mass="103847">MSFFFCEISKGQENSDSLLIQQQSIIDSTLVNDLSVEKENSDSLLIQQQSIIDSTLVNDLYIQSKTDSSSIKEIVEYTATDTIRNDVITRETMLYNKASLKYEDMKLEAGKIVIDWKKNTVMAVGILDTLENIVQRPVFTQGDKVYHVDTIFYNTETKNVLVKNGKTIDKEGIIVGEWIKKESDDIIYIRDGKFTTDKKDDPDYYIASSRIKKIGNDKIVTSSAQMSISGVPTPIFVPFGFFPMSNKPTSGIIFPTWGETKLEGFSLQGMGYYFPFSNNLDLTLRGDIHTRGGWRVEGSSNYKLRYKFSGNFFVDYINKVLSEKGRSDYSKNTEYHIKWSHTQDPKSNPNLLFSASVNIASSEYHKSSIRERHSKNFLNNTTNSSVSMNKKFEELPLRLSVNLRHSHNNNTGDLVLDLPVITLDADPWYPFESDDGSRGNWVEKININWQANAHNKVGVKDSLLFTKQVFDNIQNGIKNTLSSSTSIKLFKHINVSPSVNFTEIWYQNVSKKRWDPDKIDEKTQEEGMVVEDKIYGFYSVREFNFSVSFSTRLYGMFKFGKNSFVQAIRHVLSPTISYSYKPDFTSDFWGYQDTFDRPDPSDPLKTIQEKYSRFEKGIYGYPRNSQESNISFGIGNSLESKIAFKSEKDTADAVKKIILFRSLNMNISYNMAKEDFFKWSDLSVDASTTIIKGLDIQVRSTFSPYAIDEEGKLLESYNISNGSLFRLTNTGFTASYRLSNTDIFGKKESTSDKDKKDKNDKKSGGISENSEVEENIEDDDQKENEKEIDLKKPIPYMDYDLPWNINFGYSWNYNIRGKDITRTSTLTFGIDLTFTKWKFDISSGYDLDNSGFSHTNINVTRDLDSFIMKVNWAPIGNSSYNFFIGIKAPILKDIKYEYTRPNDYGF</sequence>
<proteinExistence type="predicted"/>
<dbReference type="GO" id="GO:1990351">
    <property type="term" value="C:transporter complex"/>
    <property type="evidence" value="ECO:0007669"/>
    <property type="project" value="TreeGrafter"/>
</dbReference>
<dbReference type="OrthoDB" id="9802320at2"/>
<dbReference type="GO" id="GO:0009279">
    <property type="term" value="C:cell outer membrane"/>
    <property type="evidence" value="ECO:0007669"/>
    <property type="project" value="TreeGrafter"/>
</dbReference>
<evidence type="ECO:0000259" key="2">
    <source>
        <dbReference type="Pfam" id="PF19838"/>
    </source>
</evidence>
<dbReference type="Pfam" id="PF19838">
    <property type="entry name" value="LptD_2"/>
    <property type="match status" value="1"/>
</dbReference>
<protein>
    <recommendedName>
        <fullName evidence="2">LPS-assembly protein LptD central domain-containing protein</fullName>
    </recommendedName>
</protein>
<gene>
    <name evidence="3" type="ORF">JBKA6_1282</name>
</gene>
<dbReference type="PANTHER" id="PTHR30189:SF1">
    <property type="entry name" value="LPS-ASSEMBLY PROTEIN LPTD"/>
    <property type="match status" value="1"/>
</dbReference>
<dbReference type="RefSeq" id="WP_096686964.1">
    <property type="nucleotide sequence ID" value="NZ_AP014564.1"/>
</dbReference>
<organism evidence="3 4">
    <name type="scientific">Ichthyobacterium seriolicida</name>
    <dbReference type="NCBI Taxonomy" id="242600"/>
    <lineage>
        <taxon>Bacteria</taxon>
        <taxon>Pseudomonadati</taxon>
        <taxon>Bacteroidota</taxon>
        <taxon>Flavobacteriia</taxon>
        <taxon>Flavobacteriales</taxon>
        <taxon>Ichthyobacteriaceae</taxon>
        <taxon>Ichthyobacterium</taxon>
    </lineage>
</organism>
<keyword evidence="4" id="KW-1185">Reference proteome</keyword>
<feature type="compositionally biased region" description="Acidic residues" evidence="1">
    <location>
        <begin position="770"/>
        <end position="782"/>
    </location>
</feature>
<accession>A0A1J1DZF5</accession>
<feature type="region of interest" description="Disordered" evidence="1">
    <location>
        <begin position="748"/>
        <end position="787"/>
    </location>
</feature>
<dbReference type="InterPro" id="IPR045659">
    <property type="entry name" value="LptD_2"/>
</dbReference>
<name>A0A1J1DZF5_9FLAO</name>
<evidence type="ECO:0000313" key="4">
    <source>
        <dbReference type="Proteomes" id="UP000243197"/>
    </source>
</evidence>
<evidence type="ECO:0000256" key="1">
    <source>
        <dbReference type="SAM" id="MobiDB-lite"/>
    </source>
</evidence>